<accession>A0ACC1R2V0</accession>
<sequence>MQGTDEKLWYLKSTRPVLFPQHEALTQSQQDFEKYLATELELLSISENKHYEITTDAETKDGTTTTEHESSFLAAVHSHYPTKTRRKRLVGEAAENKTLTANGDVTNFSTNDDLVDLFHFMTNNMHPRMLKGGLDLAWKQDPLATLKIIFNARSIHLGKSARKPFYMAAGWLAQNHPHTLIANLPWLCRPVIEKKGSLDGEDDFDVIEMEKSENDAARFDVTYGLSHGYWKDLLNILVLAVNRKLDGSSDPADVLNVEDSFQKELAIRNRQAQGRVIKRKRTRGRNEPSKKTSGNPSKSEEKVASAAAHQAKLGKKGVRAQRHGVALNAFESDPFYRTLHLAVARLFATQLQLDIQALQHGDAKSKRMISLCAKWAPSDDHFHERHTFIISSIAETLYPRSKVDSAKVGDDRETYLRYARELYRRDVSALRKFLDVVERKVSTKTYDRINYSKVPSLAMDLHKNNFIQNDTAHFADYLTDVAGGKKSISGATLLPSTIIKQLRENHALRPLTEEEMKGMTADQIVKHKKNEMNGKILEGQWKTLVERVKQSGGLESSIAVCDVSGSMAAPIFMDGTRAIDAAIGLSMLVAETTKSPFTGSFITFSSIPQMIKLDLSKSLAQRHQDMNRAHWSMNTNVVSVFQDLILPAAIENKVPAKDMIKRVFIFSDMQFDAAQGRDGKWESSYEVVQEAYAAAGYDMPELIFWDLTGGRYATRVPASLRRPKGGLESTKPVTAADVGTALVSGYSQGMLKVFMDGGSLREEVKDTEEDIVIVEENDDGDSVVVKTGPASKMTPRSLLDKAIAHPAYNMLAVYD</sequence>
<gene>
    <name evidence="1" type="ORF">NLG97_g1767</name>
</gene>
<reference evidence="1" key="1">
    <citation type="submission" date="2022-07" db="EMBL/GenBank/DDBJ databases">
        <title>Genome Sequence of Lecanicillium saksenae.</title>
        <authorList>
            <person name="Buettner E."/>
        </authorList>
    </citation>
    <scope>NUCLEOTIDE SEQUENCE</scope>
    <source>
        <strain evidence="1">VT-O1</strain>
    </source>
</reference>
<name>A0ACC1R2V0_9HYPO</name>
<comment type="caution">
    <text evidence="1">The sequence shown here is derived from an EMBL/GenBank/DDBJ whole genome shotgun (WGS) entry which is preliminary data.</text>
</comment>
<dbReference type="Proteomes" id="UP001148737">
    <property type="component" value="Unassembled WGS sequence"/>
</dbReference>
<dbReference type="EMBL" id="JANAKD010000100">
    <property type="protein sequence ID" value="KAJ3497616.1"/>
    <property type="molecule type" value="Genomic_DNA"/>
</dbReference>
<protein>
    <submittedName>
        <fullName evidence="1">Uncharacterized protein</fullName>
    </submittedName>
</protein>
<evidence type="ECO:0000313" key="2">
    <source>
        <dbReference type="Proteomes" id="UP001148737"/>
    </source>
</evidence>
<keyword evidence="2" id="KW-1185">Reference proteome</keyword>
<evidence type="ECO:0000313" key="1">
    <source>
        <dbReference type="EMBL" id="KAJ3497616.1"/>
    </source>
</evidence>
<organism evidence="1 2">
    <name type="scientific">Lecanicillium saksenae</name>
    <dbReference type="NCBI Taxonomy" id="468837"/>
    <lineage>
        <taxon>Eukaryota</taxon>
        <taxon>Fungi</taxon>
        <taxon>Dikarya</taxon>
        <taxon>Ascomycota</taxon>
        <taxon>Pezizomycotina</taxon>
        <taxon>Sordariomycetes</taxon>
        <taxon>Hypocreomycetidae</taxon>
        <taxon>Hypocreales</taxon>
        <taxon>Cordycipitaceae</taxon>
        <taxon>Lecanicillium</taxon>
    </lineage>
</organism>
<proteinExistence type="predicted"/>